<dbReference type="InterPro" id="IPR002591">
    <property type="entry name" value="Phosphodiest/P_Trfase"/>
</dbReference>
<dbReference type="GO" id="GO:0016787">
    <property type="term" value="F:hydrolase activity"/>
    <property type="evidence" value="ECO:0007669"/>
    <property type="project" value="UniProtKB-ARBA"/>
</dbReference>
<name>A0A5N3PEB1_9HYPH</name>
<dbReference type="AlphaFoldDB" id="A0A5N3PEB1"/>
<protein>
    <submittedName>
        <fullName evidence="1">Alkaline phosphatase family protein</fullName>
    </submittedName>
</protein>
<evidence type="ECO:0000313" key="1">
    <source>
        <dbReference type="EMBL" id="KAB0268066.1"/>
    </source>
</evidence>
<sequence length="421" mass="45069">MGRVVLVICDGHRADFVRHDTCPRITDFAHRSRSFANHRAIFPSATRASAASIATGCWPANHGLHGNMMGLPDADGFRVHDVGDPAFVGKMRAAFGRTLRVPTLAERLAPYGGAVIASNVSPGAAYFHDPDHFGHVIHRAGSFGPGGRRLDKDEAPVVTHDYAGDEALTDWFCKIVLRERQPRLAVLWLSNPDAAMHADHLGSGTHLDGIACADRSFGQVEDTVAQLRAEGEEILLMVGSDHGQETVAERVAVAARLVDAGLKEAPESTDLVVAPQGGAGLIYLAPHMSARKGEVASFLRAQPWIGQVFVGDEMGHLGQRPDNGLSIAFSMARTDERNSYGVPGHITICVSDEKPGKPEGFGSHGGLGSFERHPFLMINGGGFASETVEHGETRLIDIAPTILRYLDLPRTGVDGLALPQN</sequence>
<dbReference type="EMBL" id="VCMV01000009">
    <property type="protein sequence ID" value="KAB0268066.1"/>
    <property type="molecule type" value="Genomic_DNA"/>
</dbReference>
<dbReference type="Pfam" id="PF01663">
    <property type="entry name" value="Phosphodiest"/>
    <property type="match status" value="1"/>
</dbReference>
<dbReference type="PANTHER" id="PTHR10151">
    <property type="entry name" value="ECTONUCLEOTIDE PYROPHOSPHATASE/PHOSPHODIESTERASE"/>
    <property type="match status" value="1"/>
</dbReference>
<proteinExistence type="predicted"/>
<gene>
    <name evidence="1" type="ORF">FEZ63_06475</name>
</gene>
<reference evidence="1 2" key="1">
    <citation type="journal article" date="2019" name="Microorganisms">
        <title>Genome Insights into the Novel Species Microvirga brassicacearum, a Rapeseed Endophyte with Biotechnological Potential.</title>
        <authorList>
            <person name="Jimenez-Gomez A."/>
            <person name="Saati-Santamaria Z."/>
            <person name="Igual J.M."/>
            <person name="Rivas R."/>
            <person name="Mateos P.F."/>
            <person name="Garcia-Fraile P."/>
        </authorList>
    </citation>
    <scope>NUCLEOTIDE SEQUENCE [LARGE SCALE GENOMIC DNA]</scope>
    <source>
        <strain evidence="1 2">CDVBN77</strain>
    </source>
</reference>
<dbReference type="PANTHER" id="PTHR10151:SF120">
    <property type="entry name" value="BIS(5'-ADENOSYL)-TRIPHOSPHATASE"/>
    <property type="match status" value="1"/>
</dbReference>
<comment type="caution">
    <text evidence="1">The sequence shown here is derived from an EMBL/GenBank/DDBJ whole genome shotgun (WGS) entry which is preliminary data.</text>
</comment>
<dbReference type="OrthoDB" id="9779418at2"/>
<organism evidence="1 2">
    <name type="scientific">Microvirga brassicacearum</name>
    <dbReference type="NCBI Taxonomy" id="2580413"/>
    <lineage>
        <taxon>Bacteria</taxon>
        <taxon>Pseudomonadati</taxon>
        <taxon>Pseudomonadota</taxon>
        <taxon>Alphaproteobacteria</taxon>
        <taxon>Hyphomicrobiales</taxon>
        <taxon>Methylobacteriaceae</taxon>
        <taxon>Microvirga</taxon>
    </lineage>
</organism>
<dbReference type="InterPro" id="IPR017850">
    <property type="entry name" value="Alkaline_phosphatase_core_sf"/>
</dbReference>
<dbReference type="SUPFAM" id="SSF53649">
    <property type="entry name" value="Alkaline phosphatase-like"/>
    <property type="match status" value="1"/>
</dbReference>
<keyword evidence="2" id="KW-1185">Reference proteome</keyword>
<accession>A0A5N3PEB1</accession>
<dbReference type="Proteomes" id="UP000325684">
    <property type="component" value="Unassembled WGS sequence"/>
</dbReference>
<evidence type="ECO:0000313" key="2">
    <source>
        <dbReference type="Proteomes" id="UP000325684"/>
    </source>
</evidence>
<dbReference type="Gene3D" id="3.40.720.10">
    <property type="entry name" value="Alkaline Phosphatase, subunit A"/>
    <property type="match status" value="1"/>
</dbReference>